<keyword evidence="1" id="KW-0472">Membrane</keyword>
<evidence type="ECO:0000256" key="1">
    <source>
        <dbReference type="SAM" id="Phobius"/>
    </source>
</evidence>
<name>A0ABN4SEI3_9BURK</name>
<gene>
    <name evidence="2" type="ORF">BI380_03875</name>
</gene>
<protein>
    <recommendedName>
        <fullName evidence="4">Transposase</fullName>
    </recommendedName>
</protein>
<keyword evidence="1" id="KW-0812">Transmembrane</keyword>
<sequence>MIVKKMAKILANHTRDVLNNKCFRFNANKCITKFFVELVIFMIWVAQAALTKALTWIAASKQLCMRIRFYKPDIFY</sequence>
<organism evidence="2 3">
    <name type="scientific">Delftia tsuruhatensis</name>
    <dbReference type="NCBI Taxonomy" id="180282"/>
    <lineage>
        <taxon>Bacteria</taxon>
        <taxon>Pseudomonadati</taxon>
        <taxon>Pseudomonadota</taxon>
        <taxon>Betaproteobacteria</taxon>
        <taxon>Burkholderiales</taxon>
        <taxon>Comamonadaceae</taxon>
        <taxon>Delftia</taxon>
    </lineage>
</organism>
<dbReference type="Proteomes" id="UP000095607">
    <property type="component" value="Chromosome"/>
</dbReference>
<proteinExistence type="predicted"/>
<feature type="transmembrane region" description="Helical" evidence="1">
    <location>
        <begin position="34"/>
        <end position="59"/>
    </location>
</feature>
<accession>A0ABN4SEI3</accession>
<reference evidence="2 3" key="1">
    <citation type="submission" date="2016-09" db="EMBL/GenBank/DDBJ databases">
        <title>Complete genome sequence of Deltia acidovorans CM13 isolated from murine proximal colonic tissue.</title>
        <authorList>
            <person name="Saffarian A."/>
        </authorList>
    </citation>
    <scope>NUCLEOTIDE SEQUENCE [LARGE SCALE GENOMIC DNA]</scope>
    <source>
        <strain evidence="2 3">CM13</strain>
    </source>
</reference>
<evidence type="ECO:0000313" key="3">
    <source>
        <dbReference type="Proteomes" id="UP000095607"/>
    </source>
</evidence>
<dbReference type="EMBL" id="CP017420">
    <property type="protein sequence ID" value="AOV00552.1"/>
    <property type="molecule type" value="Genomic_DNA"/>
</dbReference>
<evidence type="ECO:0000313" key="2">
    <source>
        <dbReference type="EMBL" id="AOV00552.1"/>
    </source>
</evidence>
<keyword evidence="1" id="KW-1133">Transmembrane helix</keyword>
<keyword evidence="3" id="KW-1185">Reference proteome</keyword>
<evidence type="ECO:0008006" key="4">
    <source>
        <dbReference type="Google" id="ProtNLM"/>
    </source>
</evidence>